<name>A0A2H3D5D6_ARMGA</name>
<dbReference type="InParanoid" id="A0A2H3D5D6"/>
<dbReference type="AlphaFoldDB" id="A0A2H3D5D6"/>
<reference evidence="2" key="1">
    <citation type="journal article" date="2017" name="Nat. Ecol. Evol.">
        <title>Genome expansion and lineage-specific genetic innovations in the forest pathogenic fungi Armillaria.</title>
        <authorList>
            <person name="Sipos G."/>
            <person name="Prasanna A.N."/>
            <person name="Walter M.C."/>
            <person name="O'Connor E."/>
            <person name="Balint B."/>
            <person name="Krizsan K."/>
            <person name="Kiss B."/>
            <person name="Hess J."/>
            <person name="Varga T."/>
            <person name="Slot J."/>
            <person name="Riley R."/>
            <person name="Boka B."/>
            <person name="Rigling D."/>
            <person name="Barry K."/>
            <person name="Lee J."/>
            <person name="Mihaltcheva S."/>
            <person name="LaButti K."/>
            <person name="Lipzen A."/>
            <person name="Waldron R."/>
            <person name="Moloney N.M."/>
            <person name="Sperisen C."/>
            <person name="Kredics L."/>
            <person name="Vagvoelgyi C."/>
            <person name="Patrignani A."/>
            <person name="Fitzpatrick D."/>
            <person name="Nagy I."/>
            <person name="Doyle S."/>
            <person name="Anderson J.B."/>
            <person name="Grigoriev I.V."/>
            <person name="Gueldener U."/>
            <person name="Muensterkoetter M."/>
            <person name="Nagy L.G."/>
        </authorList>
    </citation>
    <scope>NUCLEOTIDE SEQUENCE [LARGE SCALE GENOMIC DNA]</scope>
    <source>
        <strain evidence="2">Ar21-2</strain>
    </source>
</reference>
<dbReference type="EMBL" id="KZ293714">
    <property type="protein sequence ID" value="PBK82686.1"/>
    <property type="molecule type" value="Genomic_DNA"/>
</dbReference>
<organism evidence="1 2">
    <name type="scientific">Armillaria gallica</name>
    <name type="common">Bulbous honey fungus</name>
    <name type="synonym">Armillaria bulbosa</name>
    <dbReference type="NCBI Taxonomy" id="47427"/>
    <lineage>
        <taxon>Eukaryota</taxon>
        <taxon>Fungi</taxon>
        <taxon>Dikarya</taxon>
        <taxon>Basidiomycota</taxon>
        <taxon>Agaricomycotina</taxon>
        <taxon>Agaricomycetes</taxon>
        <taxon>Agaricomycetidae</taxon>
        <taxon>Agaricales</taxon>
        <taxon>Marasmiineae</taxon>
        <taxon>Physalacriaceae</taxon>
        <taxon>Armillaria</taxon>
    </lineage>
</organism>
<proteinExistence type="predicted"/>
<sequence length="111" mass="12379">MTVETIRIRTVHFFSEKNLLFTSASYLISSTGGKWTVSVRNGGDAKIGWHDRRKYLQVCTSYHKGGKDGSSIHDVAAAPYKLQEHRCISEIDTLSQGVDDAINLWEAGFDS</sequence>
<gene>
    <name evidence="1" type="ORF">ARMGADRAFT_1090134</name>
</gene>
<accession>A0A2H3D5D6</accession>
<keyword evidence="2" id="KW-1185">Reference proteome</keyword>
<evidence type="ECO:0000313" key="2">
    <source>
        <dbReference type="Proteomes" id="UP000217790"/>
    </source>
</evidence>
<protein>
    <submittedName>
        <fullName evidence="1">Uncharacterized protein</fullName>
    </submittedName>
</protein>
<dbReference type="Proteomes" id="UP000217790">
    <property type="component" value="Unassembled WGS sequence"/>
</dbReference>
<evidence type="ECO:0000313" key="1">
    <source>
        <dbReference type="EMBL" id="PBK82686.1"/>
    </source>
</evidence>